<dbReference type="AlphaFoldDB" id="A0A0F9SVT7"/>
<proteinExistence type="predicted"/>
<evidence type="ECO:0008006" key="2">
    <source>
        <dbReference type="Google" id="ProtNLM"/>
    </source>
</evidence>
<reference evidence="1" key="1">
    <citation type="journal article" date="2015" name="Nature">
        <title>Complex archaea that bridge the gap between prokaryotes and eukaryotes.</title>
        <authorList>
            <person name="Spang A."/>
            <person name="Saw J.H."/>
            <person name="Jorgensen S.L."/>
            <person name="Zaremba-Niedzwiedzka K."/>
            <person name="Martijn J."/>
            <person name="Lind A.E."/>
            <person name="van Eijk R."/>
            <person name="Schleper C."/>
            <person name="Guy L."/>
            <person name="Ettema T.J."/>
        </authorList>
    </citation>
    <scope>NUCLEOTIDE SEQUENCE</scope>
</reference>
<organism evidence="1">
    <name type="scientific">marine sediment metagenome</name>
    <dbReference type="NCBI Taxonomy" id="412755"/>
    <lineage>
        <taxon>unclassified sequences</taxon>
        <taxon>metagenomes</taxon>
        <taxon>ecological metagenomes</taxon>
    </lineage>
</organism>
<comment type="caution">
    <text evidence="1">The sequence shown here is derived from an EMBL/GenBank/DDBJ whole genome shotgun (WGS) entry which is preliminary data.</text>
</comment>
<sequence length="154" mass="17249">MADPLQLNIGRVRRTVAASPSEKAYIKSIRDQASVIKQNLLKVINYIDNITPEAIRFGLKPIFDESQRLVPVDEGTLKASGFVEVRKTATGASAVIGYARHGRPHYAGFVHERLDIHHAPPTQAKFLETAINTHIDDFRRRVALFYQKNTGLSK</sequence>
<name>A0A0F9SVT7_9ZZZZ</name>
<gene>
    <name evidence="1" type="ORF">LCGC14_0468530</name>
</gene>
<dbReference type="EMBL" id="LAZR01000492">
    <property type="protein sequence ID" value="KKN66742.1"/>
    <property type="molecule type" value="Genomic_DNA"/>
</dbReference>
<protein>
    <recommendedName>
        <fullName evidence="2">HK97 gp10 family phage protein</fullName>
    </recommendedName>
</protein>
<accession>A0A0F9SVT7</accession>
<evidence type="ECO:0000313" key="1">
    <source>
        <dbReference type="EMBL" id="KKN66742.1"/>
    </source>
</evidence>